<keyword evidence="1" id="KW-0472">Membrane</keyword>
<name>L8JYA4_9BACT</name>
<dbReference type="EMBL" id="AMZN01000008">
    <property type="protein sequence ID" value="ELR73158.1"/>
    <property type="molecule type" value="Genomic_DNA"/>
</dbReference>
<dbReference type="AlphaFoldDB" id="L8JYA4"/>
<evidence type="ECO:0000313" key="3">
    <source>
        <dbReference type="Proteomes" id="UP000011135"/>
    </source>
</evidence>
<dbReference type="Proteomes" id="UP000011135">
    <property type="component" value="Unassembled WGS sequence"/>
</dbReference>
<comment type="caution">
    <text evidence="2">The sequence shown here is derived from an EMBL/GenBank/DDBJ whole genome shotgun (WGS) entry which is preliminary data.</text>
</comment>
<gene>
    <name evidence="2" type="ORF">C900_05207</name>
</gene>
<proteinExistence type="predicted"/>
<dbReference type="RefSeq" id="WP_009578177.1">
    <property type="nucleotide sequence ID" value="NZ_AMZN01000008.1"/>
</dbReference>
<feature type="transmembrane region" description="Helical" evidence="1">
    <location>
        <begin position="6"/>
        <end position="23"/>
    </location>
</feature>
<reference evidence="2 3" key="1">
    <citation type="submission" date="2012-12" db="EMBL/GenBank/DDBJ databases">
        <title>Genome assembly of Fulvivirga imtechensis AK7.</title>
        <authorList>
            <person name="Nupur N."/>
            <person name="Khatri I."/>
            <person name="Kumar R."/>
            <person name="Subramanian S."/>
            <person name="Pinnaka A."/>
        </authorList>
    </citation>
    <scope>NUCLEOTIDE SEQUENCE [LARGE SCALE GENOMIC DNA]</scope>
    <source>
        <strain evidence="2 3">AK7</strain>
    </source>
</reference>
<keyword evidence="1" id="KW-1133">Transmembrane helix</keyword>
<evidence type="ECO:0000313" key="2">
    <source>
        <dbReference type="EMBL" id="ELR73158.1"/>
    </source>
</evidence>
<organism evidence="2 3">
    <name type="scientific">Fulvivirga imtechensis AK7</name>
    <dbReference type="NCBI Taxonomy" id="1237149"/>
    <lineage>
        <taxon>Bacteria</taxon>
        <taxon>Pseudomonadati</taxon>
        <taxon>Bacteroidota</taxon>
        <taxon>Cytophagia</taxon>
        <taxon>Cytophagales</taxon>
        <taxon>Fulvivirgaceae</taxon>
        <taxon>Fulvivirga</taxon>
    </lineage>
</organism>
<accession>L8JYA4</accession>
<keyword evidence="3" id="KW-1185">Reference proteome</keyword>
<evidence type="ECO:0000256" key="1">
    <source>
        <dbReference type="SAM" id="Phobius"/>
    </source>
</evidence>
<protein>
    <submittedName>
        <fullName evidence="2">Uncharacterized protein</fullName>
    </submittedName>
</protein>
<keyword evidence="1" id="KW-0812">Transmembrane</keyword>
<sequence>MYNVRAFVILYLTIFVLEFKGRFKRDDQRYSINKEILLKVIPESMPERLRNIPNQY</sequence>